<gene>
    <name evidence="4" type="ORF">CTI12_AA198310</name>
</gene>
<dbReference type="Proteomes" id="UP000245207">
    <property type="component" value="Unassembled WGS sequence"/>
</dbReference>
<evidence type="ECO:0000313" key="5">
    <source>
        <dbReference type="Proteomes" id="UP000245207"/>
    </source>
</evidence>
<dbReference type="AlphaFoldDB" id="A0A2U1P3F3"/>
<feature type="compositionally biased region" description="Basic residues" evidence="2">
    <location>
        <begin position="337"/>
        <end position="352"/>
    </location>
</feature>
<dbReference type="PANTHER" id="PTHR37200:SF1">
    <property type="entry name" value="RNA-BINDING (RRM_RBD_RNP MOTIFS) FAMILY PROTEIN"/>
    <property type="match status" value="1"/>
</dbReference>
<dbReference type="EMBL" id="PKPP01001746">
    <property type="protein sequence ID" value="PWA80268.1"/>
    <property type="molecule type" value="Genomic_DNA"/>
</dbReference>
<evidence type="ECO:0000313" key="4">
    <source>
        <dbReference type="EMBL" id="PWA80268.1"/>
    </source>
</evidence>
<keyword evidence="5" id="KW-1185">Reference proteome</keyword>
<dbReference type="GO" id="GO:0003723">
    <property type="term" value="F:RNA binding"/>
    <property type="evidence" value="ECO:0007669"/>
    <property type="project" value="UniProtKB-UniRule"/>
</dbReference>
<dbReference type="PROSITE" id="PS50102">
    <property type="entry name" value="RRM"/>
    <property type="match status" value="1"/>
</dbReference>
<keyword evidence="1" id="KW-0694">RNA-binding</keyword>
<dbReference type="CDD" id="cd00590">
    <property type="entry name" value="RRM_SF"/>
    <property type="match status" value="1"/>
</dbReference>
<sequence length="401" mass="45205">MNNNGLLLKPNTLFQTPPLLHLTNTHNSFLSIHPPKHKLKLLSYHLKFPVFASTREQTTTTSETDEFPFEDSEFDFEEFEEEEEEEEEDEEEDVIVPLRNMRQWTQNKPRGFGEGKVYDTSVEDKLLEELEQSRAAQNANVENLKKNPQDGNPKEKVLKKKVSEVPPNGTRVRLVHLPKKKNIHRDLQAAFKPFTGITNIIPAVIGNEKTRDPVCKGFAFVDFKSEKEAIRFVNTFSTQPMTFGKVQKQIKCEIMKPSSPIPAVKPPVHRTKTSLPVTDPSVLVISTPATEAPLDSYEEDAALDRSHDDDNDDNIAKIDNVVQEKQEPEVGSEPVKKPKKVKEKGKKMTTNKKKVETTPKLNIPGSASRLKMKEKDMLSGVFSKYSGKSAMAGKGTEVIAD</sequence>
<protein>
    <recommendedName>
        <fullName evidence="3">RRM domain-containing protein</fullName>
    </recommendedName>
</protein>
<evidence type="ECO:0000256" key="2">
    <source>
        <dbReference type="SAM" id="MobiDB-lite"/>
    </source>
</evidence>
<proteinExistence type="predicted"/>
<evidence type="ECO:0000256" key="1">
    <source>
        <dbReference type="PROSITE-ProRule" id="PRU00176"/>
    </source>
</evidence>
<dbReference type="PANTHER" id="PTHR37200">
    <property type="entry name" value="RNA-BINDING (RRM/RBD/RNP MOTIFS) FAMILY PROTEIN"/>
    <property type="match status" value="1"/>
</dbReference>
<evidence type="ECO:0000259" key="3">
    <source>
        <dbReference type="PROSITE" id="PS50102"/>
    </source>
</evidence>
<feature type="domain" description="RRM" evidence="3">
    <location>
        <begin position="170"/>
        <end position="257"/>
    </location>
</feature>
<dbReference type="OrthoDB" id="1912879at2759"/>
<accession>A0A2U1P3F3</accession>
<dbReference type="InterPro" id="IPR012677">
    <property type="entry name" value="Nucleotide-bd_a/b_plait_sf"/>
</dbReference>
<name>A0A2U1P3F3_ARTAN</name>
<comment type="caution">
    <text evidence="4">The sequence shown here is derived from an EMBL/GenBank/DDBJ whole genome shotgun (WGS) entry which is preliminary data.</text>
</comment>
<organism evidence="4 5">
    <name type="scientific">Artemisia annua</name>
    <name type="common">Sweet wormwood</name>
    <dbReference type="NCBI Taxonomy" id="35608"/>
    <lineage>
        <taxon>Eukaryota</taxon>
        <taxon>Viridiplantae</taxon>
        <taxon>Streptophyta</taxon>
        <taxon>Embryophyta</taxon>
        <taxon>Tracheophyta</taxon>
        <taxon>Spermatophyta</taxon>
        <taxon>Magnoliopsida</taxon>
        <taxon>eudicotyledons</taxon>
        <taxon>Gunneridae</taxon>
        <taxon>Pentapetalae</taxon>
        <taxon>asterids</taxon>
        <taxon>campanulids</taxon>
        <taxon>Asterales</taxon>
        <taxon>Asteraceae</taxon>
        <taxon>Asteroideae</taxon>
        <taxon>Anthemideae</taxon>
        <taxon>Artemisiinae</taxon>
        <taxon>Artemisia</taxon>
    </lineage>
</organism>
<reference evidence="4 5" key="1">
    <citation type="journal article" date="2018" name="Mol. Plant">
        <title>The genome of Artemisia annua provides insight into the evolution of Asteraceae family and artemisinin biosynthesis.</title>
        <authorList>
            <person name="Shen Q."/>
            <person name="Zhang L."/>
            <person name="Liao Z."/>
            <person name="Wang S."/>
            <person name="Yan T."/>
            <person name="Shi P."/>
            <person name="Liu M."/>
            <person name="Fu X."/>
            <person name="Pan Q."/>
            <person name="Wang Y."/>
            <person name="Lv Z."/>
            <person name="Lu X."/>
            <person name="Zhang F."/>
            <person name="Jiang W."/>
            <person name="Ma Y."/>
            <person name="Chen M."/>
            <person name="Hao X."/>
            <person name="Li L."/>
            <person name="Tang Y."/>
            <person name="Lv G."/>
            <person name="Zhou Y."/>
            <person name="Sun X."/>
            <person name="Brodelius P.E."/>
            <person name="Rose J.K.C."/>
            <person name="Tang K."/>
        </authorList>
    </citation>
    <scope>NUCLEOTIDE SEQUENCE [LARGE SCALE GENOMIC DNA]</scope>
    <source>
        <strain evidence="5">cv. Huhao1</strain>
        <tissue evidence="4">Leaf</tissue>
    </source>
</reference>
<feature type="region of interest" description="Disordered" evidence="2">
    <location>
        <begin position="324"/>
        <end position="367"/>
    </location>
</feature>
<dbReference type="InterPro" id="IPR000504">
    <property type="entry name" value="RRM_dom"/>
</dbReference>
<dbReference type="SUPFAM" id="SSF54928">
    <property type="entry name" value="RNA-binding domain, RBD"/>
    <property type="match status" value="1"/>
</dbReference>
<dbReference type="InterPro" id="IPR035979">
    <property type="entry name" value="RBD_domain_sf"/>
</dbReference>
<dbReference type="Gene3D" id="3.30.70.330">
    <property type="match status" value="1"/>
</dbReference>
<dbReference type="STRING" id="35608.A0A2U1P3F3"/>